<accession>C5BUU7</accession>
<dbReference type="InterPro" id="IPR046335">
    <property type="entry name" value="LacI/GalR-like_sensor"/>
</dbReference>
<dbReference type="GO" id="GO:0003700">
    <property type="term" value="F:DNA-binding transcription factor activity"/>
    <property type="evidence" value="ECO:0007669"/>
    <property type="project" value="TreeGrafter"/>
</dbReference>
<evidence type="ECO:0000256" key="3">
    <source>
        <dbReference type="ARBA" id="ARBA00023163"/>
    </source>
</evidence>
<dbReference type="CDD" id="cd06267">
    <property type="entry name" value="PBP1_LacI_sugar_binding-like"/>
    <property type="match status" value="1"/>
</dbReference>
<dbReference type="Proteomes" id="UP000007962">
    <property type="component" value="Chromosome"/>
</dbReference>
<keyword evidence="1" id="KW-0805">Transcription regulation</keyword>
<dbReference type="Gene3D" id="3.40.50.2300">
    <property type="match status" value="2"/>
</dbReference>
<dbReference type="PROSITE" id="PS50932">
    <property type="entry name" value="HTH_LACI_2"/>
    <property type="match status" value="1"/>
</dbReference>
<name>C5BUU7_BEUC1</name>
<dbReference type="STRING" id="471853.Bcav_0055"/>
<dbReference type="KEGG" id="bcv:Bcav_0055"/>
<dbReference type="Pfam" id="PF00356">
    <property type="entry name" value="LacI"/>
    <property type="match status" value="1"/>
</dbReference>
<dbReference type="Gene3D" id="1.10.260.40">
    <property type="entry name" value="lambda repressor-like DNA-binding domains"/>
    <property type="match status" value="1"/>
</dbReference>
<evidence type="ECO:0000256" key="1">
    <source>
        <dbReference type="ARBA" id="ARBA00023015"/>
    </source>
</evidence>
<evidence type="ECO:0000259" key="4">
    <source>
        <dbReference type="PROSITE" id="PS50932"/>
    </source>
</evidence>
<evidence type="ECO:0000313" key="5">
    <source>
        <dbReference type="EMBL" id="ACQ78321.1"/>
    </source>
</evidence>
<dbReference type="PANTHER" id="PTHR30146:SF109">
    <property type="entry name" value="HTH-TYPE TRANSCRIPTIONAL REGULATOR GALS"/>
    <property type="match status" value="1"/>
</dbReference>
<dbReference type="InterPro" id="IPR028082">
    <property type="entry name" value="Peripla_BP_I"/>
</dbReference>
<evidence type="ECO:0000313" key="6">
    <source>
        <dbReference type="Proteomes" id="UP000007962"/>
    </source>
</evidence>
<reference evidence="5 6" key="1">
    <citation type="journal article" date="2009" name="Stand. Genomic Sci.">
        <title>Complete genome sequence of Beutenbergia cavernae type strain (HKI 0122).</title>
        <authorList>
            <person name="Land M."/>
            <person name="Pukall R."/>
            <person name="Abt B."/>
            <person name="Goker M."/>
            <person name="Rohde M."/>
            <person name="Glavina Del Rio T."/>
            <person name="Tice H."/>
            <person name="Copeland A."/>
            <person name="Cheng J.F."/>
            <person name="Lucas S."/>
            <person name="Chen F."/>
            <person name="Nolan M."/>
            <person name="Bruce D."/>
            <person name="Goodwin L."/>
            <person name="Pitluck S."/>
            <person name="Ivanova N."/>
            <person name="Mavromatis K."/>
            <person name="Ovchinnikova G."/>
            <person name="Pati A."/>
            <person name="Chen A."/>
            <person name="Palaniappan K."/>
            <person name="Hauser L."/>
            <person name="Chang Y.J."/>
            <person name="Jefferies C.C."/>
            <person name="Saunders E."/>
            <person name="Brettin T."/>
            <person name="Detter J.C."/>
            <person name="Han C."/>
            <person name="Chain P."/>
            <person name="Bristow J."/>
            <person name="Eisen J.A."/>
            <person name="Markowitz V."/>
            <person name="Hugenholtz P."/>
            <person name="Kyrpides N.C."/>
            <person name="Klenk H.P."/>
            <person name="Lapidus A."/>
        </authorList>
    </citation>
    <scope>NUCLEOTIDE SEQUENCE [LARGE SCALE GENOMIC DNA]</scope>
    <source>
        <strain evidence="6">ATCC BAA-8 / DSM 12333 / NBRC 16432</strain>
    </source>
</reference>
<dbReference type="Pfam" id="PF13377">
    <property type="entry name" value="Peripla_BP_3"/>
    <property type="match status" value="1"/>
</dbReference>
<keyword evidence="3" id="KW-0804">Transcription</keyword>
<keyword evidence="6" id="KW-1185">Reference proteome</keyword>
<dbReference type="SMART" id="SM00354">
    <property type="entry name" value="HTH_LACI"/>
    <property type="match status" value="1"/>
</dbReference>
<protein>
    <submittedName>
        <fullName evidence="5">Transcriptional regulator, LacI family</fullName>
    </submittedName>
</protein>
<dbReference type="CDD" id="cd01392">
    <property type="entry name" value="HTH_LacI"/>
    <property type="match status" value="1"/>
</dbReference>
<dbReference type="PANTHER" id="PTHR30146">
    <property type="entry name" value="LACI-RELATED TRANSCRIPTIONAL REPRESSOR"/>
    <property type="match status" value="1"/>
</dbReference>
<gene>
    <name evidence="5" type="ordered locus">Bcav_0055</name>
</gene>
<dbReference type="EMBL" id="CP001618">
    <property type="protein sequence ID" value="ACQ78321.1"/>
    <property type="molecule type" value="Genomic_DNA"/>
</dbReference>
<feature type="domain" description="HTH lacI-type" evidence="4">
    <location>
        <begin position="1"/>
        <end position="53"/>
    </location>
</feature>
<dbReference type="SUPFAM" id="SSF53822">
    <property type="entry name" value="Periplasmic binding protein-like I"/>
    <property type="match status" value="1"/>
</dbReference>
<dbReference type="InterPro" id="IPR010982">
    <property type="entry name" value="Lambda_DNA-bd_dom_sf"/>
</dbReference>
<dbReference type="HOGENOM" id="CLU_037628_6_1_11"/>
<dbReference type="InterPro" id="IPR000843">
    <property type="entry name" value="HTH_LacI"/>
</dbReference>
<evidence type="ECO:0000256" key="2">
    <source>
        <dbReference type="ARBA" id="ARBA00023125"/>
    </source>
</evidence>
<keyword evidence="2" id="KW-0238">DNA-binding</keyword>
<dbReference type="eggNOG" id="COG1609">
    <property type="taxonomic scope" value="Bacteria"/>
</dbReference>
<dbReference type="GO" id="GO:0000976">
    <property type="term" value="F:transcription cis-regulatory region binding"/>
    <property type="evidence" value="ECO:0007669"/>
    <property type="project" value="TreeGrafter"/>
</dbReference>
<sequence length="323" mass="33666">MRDVAALAGVSVKTVSRVVNLEPHTRPEVVRRVRAAIAELDWVPNGSARTLRTGRTGLVAVAVTELRRPHLAMLGEALVDEIGRRGLQAAVEPTHGDPARLRDLLDARGRIFDGLVLIGDPGEDLLTGLRAQHPVVLVHGGGRGTVDAVDADLVEAASLVARHLVVMGRSRPVLLGLDRGAGGVEAMRAALASAGVTEPAPAIGGVRTRADGADVVDRARRERPDLDTLVCGSDEVALGALAALARDGVAVPDDVAVIGFDDLDDGQFTTPSLTTVDPGPGRLARAAIDLLADRLSGTAPAEPRRVISPVELIRRESTLGGMS</sequence>
<organism evidence="5 6">
    <name type="scientific">Beutenbergia cavernae (strain ATCC BAA-8 / DSM 12333 / CCUG 43141 / JCM 11478 / NBRC 16432 / NCIMB 13614 / HKI 0122)</name>
    <dbReference type="NCBI Taxonomy" id="471853"/>
    <lineage>
        <taxon>Bacteria</taxon>
        <taxon>Bacillati</taxon>
        <taxon>Actinomycetota</taxon>
        <taxon>Actinomycetes</taxon>
        <taxon>Micrococcales</taxon>
        <taxon>Beutenbergiaceae</taxon>
        <taxon>Beutenbergia</taxon>
    </lineage>
</organism>
<dbReference type="SUPFAM" id="SSF47413">
    <property type="entry name" value="lambda repressor-like DNA-binding domains"/>
    <property type="match status" value="1"/>
</dbReference>
<proteinExistence type="predicted"/>
<dbReference type="PROSITE" id="PS00356">
    <property type="entry name" value="HTH_LACI_1"/>
    <property type="match status" value="1"/>
</dbReference>
<dbReference type="AlphaFoldDB" id="C5BUU7"/>